<protein>
    <recommendedName>
        <fullName evidence="4">Glycosyltransferase 2-like domain-containing protein</fullName>
    </recommendedName>
</protein>
<evidence type="ECO:0000313" key="6">
    <source>
        <dbReference type="Proteomes" id="UP000183245"/>
    </source>
</evidence>
<dbReference type="InterPro" id="IPR029044">
    <property type="entry name" value="Nucleotide-diphossugar_trans"/>
</dbReference>
<reference evidence="5 6" key="1">
    <citation type="journal article" date="2016" name="Environ. Microbiol.">
        <title>Genomic resolution of a cold subsurface aquifer community provides metabolic insights for novel microbes adapted to high CO concentrations.</title>
        <authorList>
            <person name="Probst A.J."/>
            <person name="Castelle C.J."/>
            <person name="Singh A."/>
            <person name="Brown C.T."/>
            <person name="Anantharaman K."/>
            <person name="Sharon I."/>
            <person name="Hug L.A."/>
            <person name="Burstein D."/>
            <person name="Emerson J.B."/>
            <person name="Thomas B.C."/>
            <person name="Banfield J.F."/>
        </authorList>
    </citation>
    <scope>NUCLEOTIDE SEQUENCE [LARGE SCALE GENOMIC DNA]</scope>
    <source>
        <strain evidence="5">CG2_30_54_11</strain>
    </source>
</reference>
<accession>A0A1J5IL67</accession>
<proteinExistence type="inferred from homology"/>
<organism evidence="5 6">
    <name type="scientific">Candidatus Wirthbacteria bacterium CG2_30_54_11</name>
    <dbReference type="NCBI Taxonomy" id="1817892"/>
    <lineage>
        <taxon>Bacteria</taxon>
        <taxon>Candidatus Wirthbacteria</taxon>
    </lineage>
</organism>
<dbReference type="PANTHER" id="PTHR43179:SF12">
    <property type="entry name" value="GALACTOFURANOSYLTRANSFERASE GLFT2"/>
    <property type="match status" value="1"/>
</dbReference>
<keyword evidence="2" id="KW-0328">Glycosyltransferase</keyword>
<dbReference type="PANTHER" id="PTHR43179">
    <property type="entry name" value="RHAMNOSYLTRANSFERASE WBBL"/>
    <property type="match status" value="1"/>
</dbReference>
<dbReference type="InterPro" id="IPR001173">
    <property type="entry name" value="Glyco_trans_2-like"/>
</dbReference>
<dbReference type="CDD" id="cd04186">
    <property type="entry name" value="GT_2_like_c"/>
    <property type="match status" value="1"/>
</dbReference>
<dbReference type="SUPFAM" id="SSF53448">
    <property type="entry name" value="Nucleotide-diphospho-sugar transferases"/>
    <property type="match status" value="1"/>
</dbReference>
<dbReference type="STRING" id="1817892.AUK40_02370"/>
<keyword evidence="3" id="KW-0808">Transferase</keyword>
<gene>
    <name evidence="5" type="ORF">AUK40_02370</name>
</gene>
<dbReference type="AlphaFoldDB" id="A0A1J5IL67"/>
<evidence type="ECO:0000259" key="4">
    <source>
        <dbReference type="Pfam" id="PF00535"/>
    </source>
</evidence>
<dbReference type="Proteomes" id="UP000183245">
    <property type="component" value="Unassembled WGS sequence"/>
</dbReference>
<dbReference type="Pfam" id="PF00535">
    <property type="entry name" value="Glycos_transf_2"/>
    <property type="match status" value="1"/>
</dbReference>
<dbReference type="GO" id="GO:0016757">
    <property type="term" value="F:glycosyltransferase activity"/>
    <property type="evidence" value="ECO:0007669"/>
    <property type="project" value="UniProtKB-KW"/>
</dbReference>
<evidence type="ECO:0000256" key="1">
    <source>
        <dbReference type="ARBA" id="ARBA00006739"/>
    </source>
</evidence>
<evidence type="ECO:0000313" key="5">
    <source>
        <dbReference type="EMBL" id="OIP97877.1"/>
    </source>
</evidence>
<name>A0A1J5IL67_9BACT</name>
<dbReference type="Gene3D" id="3.90.550.10">
    <property type="entry name" value="Spore Coat Polysaccharide Biosynthesis Protein SpsA, Chain A"/>
    <property type="match status" value="1"/>
</dbReference>
<comment type="caution">
    <text evidence="5">The sequence shown here is derived from an EMBL/GenBank/DDBJ whole genome shotgun (WGS) entry which is preliminary data.</text>
</comment>
<evidence type="ECO:0000256" key="3">
    <source>
        <dbReference type="ARBA" id="ARBA00022679"/>
    </source>
</evidence>
<dbReference type="EMBL" id="MNZT01000044">
    <property type="protein sequence ID" value="OIP97877.1"/>
    <property type="molecule type" value="Genomic_DNA"/>
</dbReference>
<feature type="domain" description="Glycosyltransferase 2-like" evidence="4">
    <location>
        <begin position="6"/>
        <end position="174"/>
    </location>
</feature>
<sequence>MNTPISIVTVNWRSKQYLLGLMDSLKAQDYRPLDVIVVNNSSEDELHLEQYSQQDFSVRVLDPQANLGFAGGTNIGIQAATAPYIMMLNPDTLVPAGSLMHLAGAMDADPTIDVALPKIMLGNDADRFDRVWDGYSRWGLALSTGYLERDVGQYDGRSDVFGARGAACLFRRSFFGDVGLLDEDLFAFYEDADLNLRGQCQGKRFVFVPSSRIVHFGNASTGSLHNPTVDRLSARNKILVFVKNMPGFLLFWHGWRLVALLCAQAVQHTFIVRDAKAYFSGILDAVKLLPRFIRKRREVQKKRTIRIWDLNARLKQSEQDFVASLKRLREQQGAKKPWFFLIHK</sequence>
<evidence type="ECO:0000256" key="2">
    <source>
        <dbReference type="ARBA" id="ARBA00022676"/>
    </source>
</evidence>
<comment type="similarity">
    <text evidence="1">Belongs to the glycosyltransferase 2 family.</text>
</comment>